<evidence type="ECO:0000313" key="14">
    <source>
        <dbReference type="Proteomes" id="UP001634394"/>
    </source>
</evidence>
<dbReference type="EMBL" id="JBJQND010000001">
    <property type="protein sequence ID" value="KAL3890292.1"/>
    <property type="molecule type" value="Genomic_DNA"/>
</dbReference>
<feature type="signal peptide" evidence="11">
    <location>
        <begin position="1"/>
        <end position="20"/>
    </location>
</feature>
<evidence type="ECO:0000256" key="9">
    <source>
        <dbReference type="ARBA" id="ARBA00023180"/>
    </source>
</evidence>
<evidence type="ECO:0000256" key="11">
    <source>
        <dbReference type="SAM" id="SignalP"/>
    </source>
</evidence>
<organism evidence="13 14">
    <name type="scientific">Sinanodonta woodiana</name>
    <name type="common">Chinese pond mussel</name>
    <name type="synonym">Anodonta woodiana</name>
    <dbReference type="NCBI Taxonomy" id="1069815"/>
    <lineage>
        <taxon>Eukaryota</taxon>
        <taxon>Metazoa</taxon>
        <taxon>Spiralia</taxon>
        <taxon>Lophotrochozoa</taxon>
        <taxon>Mollusca</taxon>
        <taxon>Bivalvia</taxon>
        <taxon>Autobranchia</taxon>
        <taxon>Heteroconchia</taxon>
        <taxon>Palaeoheterodonta</taxon>
        <taxon>Unionida</taxon>
        <taxon>Unionoidea</taxon>
        <taxon>Unionidae</taxon>
        <taxon>Unioninae</taxon>
        <taxon>Sinanodonta</taxon>
    </lineage>
</organism>
<evidence type="ECO:0000256" key="5">
    <source>
        <dbReference type="ARBA" id="ARBA00022737"/>
    </source>
</evidence>
<evidence type="ECO:0000256" key="1">
    <source>
        <dbReference type="ARBA" id="ARBA00004167"/>
    </source>
</evidence>
<keyword evidence="3 10" id="KW-0812">Transmembrane</keyword>
<evidence type="ECO:0000313" key="13">
    <source>
        <dbReference type="EMBL" id="KAL3890292.1"/>
    </source>
</evidence>
<dbReference type="InterPro" id="IPR000157">
    <property type="entry name" value="TIR_dom"/>
</dbReference>
<dbReference type="Gene3D" id="3.40.50.10140">
    <property type="entry name" value="Toll/interleukin-1 receptor homology (TIR) domain"/>
    <property type="match status" value="1"/>
</dbReference>
<evidence type="ECO:0000256" key="3">
    <source>
        <dbReference type="ARBA" id="ARBA00022692"/>
    </source>
</evidence>
<keyword evidence="6 10" id="KW-1133">Transmembrane helix</keyword>
<dbReference type="InterPro" id="IPR035897">
    <property type="entry name" value="Toll_tir_struct_dom_sf"/>
</dbReference>
<accession>A0ABD3XWC4</accession>
<gene>
    <name evidence="13" type="ORF">ACJMK2_002578</name>
</gene>
<keyword evidence="14" id="KW-1185">Reference proteome</keyword>
<evidence type="ECO:0000256" key="4">
    <source>
        <dbReference type="ARBA" id="ARBA00022729"/>
    </source>
</evidence>
<proteinExistence type="predicted"/>
<keyword evidence="2" id="KW-0433">Leucine-rich repeat</keyword>
<reference evidence="13 14" key="1">
    <citation type="submission" date="2024-11" db="EMBL/GenBank/DDBJ databases">
        <title>Chromosome-level genome assembly of the freshwater bivalve Anodonta woodiana.</title>
        <authorList>
            <person name="Chen X."/>
        </authorList>
    </citation>
    <scope>NUCLEOTIDE SEQUENCE [LARGE SCALE GENOMIC DNA]</scope>
    <source>
        <strain evidence="13">MN2024</strain>
        <tissue evidence="13">Gills</tissue>
    </source>
</reference>
<dbReference type="InterPro" id="IPR032675">
    <property type="entry name" value="LRR_dom_sf"/>
</dbReference>
<dbReference type="PANTHER" id="PTHR24365">
    <property type="entry name" value="TOLL-LIKE RECEPTOR"/>
    <property type="match status" value="1"/>
</dbReference>
<dbReference type="SUPFAM" id="SSF52200">
    <property type="entry name" value="Toll/Interleukin receptor TIR domain"/>
    <property type="match status" value="1"/>
</dbReference>
<dbReference type="SMART" id="SM00255">
    <property type="entry name" value="TIR"/>
    <property type="match status" value="1"/>
</dbReference>
<feature type="chain" id="PRO_5044865014" description="TIR domain-containing protein" evidence="11">
    <location>
        <begin position="21"/>
        <end position="771"/>
    </location>
</feature>
<dbReference type="SMART" id="SM00369">
    <property type="entry name" value="LRR_TYP"/>
    <property type="match status" value="4"/>
</dbReference>
<dbReference type="InterPro" id="IPR003591">
    <property type="entry name" value="Leu-rich_rpt_typical-subtyp"/>
</dbReference>
<evidence type="ECO:0000256" key="6">
    <source>
        <dbReference type="ARBA" id="ARBA00022989"/>
    </source>
</evidence>
<evidence type="ECO:0000256" key="7">
    <source>
        <dbReference type="ARBA" id="ARBA00023136"/>
    </source>
</evidence>
<sequence>MFRVLCCILLIIERFPTFEMDVQECPYGCKCMVDEIGGKISVSCETIDRSSMSDYSPFPNILPNNTRTFFFRVAKNAHLFNESVISFADITWEHVEEMTLQYIRYLQLNQTRLYGLSRLKVLRLIHNTLTDILHPEAFLLTPHIEVLDLSYNPWLSIKSVVAALKDSLPNLTYLDLCNLQTNIHQPFMLNRELAKAMEGKPLTTLNVSKCRISFFEHGILSNSLRYLNLSNTYNVWFFDSRNFSWLPRLEEIDISNSSFISKPYENIIRERTLRCVQLLVSLKRFIANNLNINQPINVHDSRLRILCESTSIEEIHLRYSKIIKFNVTIDRTLSNLKLLDFEGNQMDYLSPIFMQKCPNMQEIYLARNKLSDMINIGDLFERNIVLKIVDLSHNGLQFIPLTMFMHTPKLRTLRLQGNFLSVFDLSVQKLFNLKLLDLRDNKIKYISRDTIKGISFIADPQGQLMTDTVNTNRPAGSGADIPSQMNTTIVLGKSATDTLVIDLTGNIMECTCDRIWFNEFLLNTHISLFGKELYTCKFGSNSHYMTSELLNDMNYYCKLNELLGVIITIPSVILLTLICVYVIVRRRRIIKRKALRADTLMERYNMNHPEEQERYVIFLSFAGLDDDLVNTYIIPELEKFVTEKFGNYDNLICTGDSHFTPGRWITEEIDRCLTRCDVFVMVVTKHFIKSEWCKYEVMLAEQKNKFKILLVNEEVYQQKIPSALTAILKVCTRATWRLHNNTLVIKPEWRKIFEGILEASLKTLEEIKEGI</sequence>
<comment type="caution">
    <text evidence="13">The sequence shown here is derived from an EMBL/GenBank/DDBJ whole genome shotgun (WGS) entry which is preliminary data.</text>
</comment>
<dbReference type="Pfam" id="PF13676">
    <property type="entry name" value="TIR_2"/>
    <property type="match status" value="1"/>
</dbReference>
<dbReference type="PROSITE" id="PS50104">
    <property type="entry name" value="TIR"/>
    <property type="match status" value="1"/>
</dbReference>
<keyword evidence="7 10" id="KW-0472">Membrane</keyword>
<evidence type="ECO:0000259" key="12">
    <source>
        <dbReference type="PROSITE" id="PS50104"/>
    </source>
</evidence>
<comment type="subcellular location">
    <subcellularLocation>
        <location evidence="1">Membrane</location>
        <topology evidence="1">Single-pass membrane protein</topology>
    </subcellularLocation>
</comment>
<evidence type="ECO:0000256" key="2">
    <source>
        <dbReference type="ARBA" id="ARBA00022614"/>
    </source>
</evidence>
<evidence type="ECO:0000256" key="10">
    <source>
        <dbReference type="SAM" id="Phobius"/>
    </source>
</evidence>
<keyword evidence="4 11" id="KW-0732">Signal</keyword>
<protein>
    <recommendedName>
        <fullName evidence="12">TIR domain-containing protein</fullName>
    </recommendedName>
</protein>
<dbReference type="Gene3D" id="3.80.10.10">
    <property type="entry name" value="Ribonuclease Inhibitor"/>
    <property type="match status" value="3"/>
</dbReference>
<feature type="transmembrane region" description="Helical" evidence="10">
    <location>
        <begin position="562"/>
        <end position="584"/>
    </location>
</feature>
<dbReference type="AlphaFoldDB" id="A0ABD3XWC4"/>
<keyword evidence="5" id="KW-0677">Repeat</keyword>
<dbReference type="GO" id="GO:0016020">
    <property type="term" value="C:membrane"/>
    <property type="evidence" value="ECO:0007669"/>
    <property type="project" value="UniProtKB-SubCell"/>
</dbReference>
<dbReference type="PANTHER" id="PTHR24365:SF541">
    <property type="entry name" value="PROTEIN TOLL-RELATED"/>
    <property type="match status" value="1"/>
</dbReference>
<keyword evidence="8" id="KW-0675">Receptor</keyword>
<feature type="domain" description="TIR" evidence="12">
    <location>
        <begin position="613"/>
        <end position="767"/>
    </location>
</feature>
<evidence type="ECO:0000256" key="8">
    <source>
        <dbReference type="ARBA" id="ARBA00023170"/>
    </source>
</evidence>
<name>A0ABD3XWC4_SINWO</name>
<dbReference type="Proteomes" id="UP001634394">
    <property type="component" value="Unassembled WGS sequence"/>
</dbReference>
<dbReference type="SUPFAM" id="SSF52058">
    <property type="entry name" value="L domain-like"/>
    <property type="match status" value="1"/>
</dbReference>
<keyword evidence="9" id="KW-0325">Glycoprotein</keyword>